<gene>
    <name evidence="2" type="ORF">CALVIDRAFT_562586</name>
</gene>
<dbReference type="OrthoDB" id="10323221at2759"/>
<protein>
    <submittedName>
        <fullName evidence="2">Uncharacterized protein</fullName>
    </submittedName>
</protein>
<organism evidence="2 3">
    <name type="scientific">Calocera viscosa (strain TUFC12733)</name>
    <dbReference type="NCBI Taxonomy" id="1330018"/>
    <lineage>
        <taxon>Eukaryota</taxon>
        <taxon>Fungi</taxon>
        <taxon>Dikarya</taxon>
        <taxon>Basidiomycota</taxon>
        <taxon>Agaricomycotina</taxon>
        <taxon>Dacrymycetes</taxon>
        <taxon>Dacrymycetales</taxon>
        <taxon>Dacrymycetaceae</taxon>
        <taxon>Calocera</taxon>
    </lineage>
</organism>
<feature type="compositionally biased region" description="Basic and acidic residues" evidence="1">
    <location>
        <begin position="309"/>
        <end position="320"/>
    </location>
</feature>
<dbReference type="AlphaFoldDB" id="A0A167NGC1"/>
<name>A0A167NGC1_CALVF</name>
<reference evidence="2 3" key="1">
    <citation type="journal article" date="2016" name="Mol. Biol. Evol.">
        <title>Comparative Genomics of Early-Diverging Mushroom-Forming Fungi Provides Insights into the Origins of Lignocellulose Decay Capabilities.</title>
        <authorList>
            <person name="Nagy L.G."/>
            <person name="Riley R."/>
            <person name="Tritt A."/>
            <person name="Adam C."/>
            <person name="Daum C."/>
            <person name="Floudas D."/>
            <person name="Sun H."/>
            <person name="Yadav J.S."/>
            <person name="Pangilinan J."/>
            <person name="Larsson K.H."/>
            <person name="Matsuura K."/>
            <person name="Barry K."/>
            <person name="Labutti K."/>
            <person name="Kuo R."/>
            <person name="Ohm R.A."/>
            <person name="Bhattacharya S.S."/>
            <person name="Shirouzu T."/>
            <person name="Yoshinaga Y."/>
            <person name="Martin F.M."/>
            <person name="Grigoriev I.V."/>
            <person name="Hibbett D.S."/>
        </authorList>
    </citation>
    <scope>NUCLEOTIDE SEQUENCE [LARGE SCALE GENOMIC DNA]</scope>
    <source>
        <strain evidence="2 3">TUFC12733</strain>
    </source>
</reference>
<feature type="region of interest" description="Disordered" evidence="1">
    <location>
        <begin position="292"/>
        <end position="320"/>
    </location>
</feature>
<dbReference type="Proteomes" id="UP000076738">
    <property type="component" value="Unassembled WGS sequence"/>
</dbReference>
<sequence>MPISTPTLPICTEDDFRPAGQLYQDSPRWLPLGSNPPTWLRFLIVRDWYLLNDRTQEEMLWTDARLAGLSYQYGATGIGPQHPDASDLLSFERLDPLNPSVGRVSPPAVSLCGEAFAVPFEGFQNRWNNEFFVYTPLQRHMLIEQGRLTGPVVRRFPGFANASFNLEHAGMYYRDTWITAICEIFVYLPELQVVLLLHDPHSSGRPAFEAWTVTQTEHLTNVVVPLTVAPHSFHAVHMLPPLGFTPPLVQAWHAVGEAQGLTRHDWLERDFAGLLLAQLVSFRGGPVEWDMSTELEGPQTDWDAADEDVAMRSHEGERDD</sequence>
<evidence type="ECO:0000256" key="1">
    <source>
        <dbReference type="SAM" id="MobiDB-lite"/>
    </source>
</evidence>
<dbReference type="EMBL" id="KV417278">
    <property type="protein sequence ID" value="KZO97681.1"/>
    <property type="molecule type" value="Genomic_DNA"/>
</dbReference>
<evidence type="ECO:0000313" key="2">
    <source>
        <dbReference type="EMBL" id="KZO97681.1"/>
    </source>
</evidence>
<evidence type="ECO:0000313" key="3">
    <source>
        <dbReference type="Proteomes" id="UP000076738"/>
    </source>
</evidence>
<proteinExistence type="predicted"/>
<keyword evidence="3" id="KW-1185">Reference proteome</keyword>
<accession>A0A167NGC1</accession>